<dbReference type="SMART" id="SM00829">
    <property type="entry name" value="PKS_ER"/>
    <property type="match status" value="1"/>
</dbReference>
<dbReference type="InterPro" id="IPR013149">
    <property type="entry name" value="ADH-like_C"/>
</dbReference>
<dbReference type="PANTHER" id="PTHR11695:SF294">
    <property type="entry name" value="RETICULON-4-INTERACTING PROTEIN 1, MITOCHONDRIAL"/>
    <property type="match status" value="1"/>
</dbReference>
<dbReference type="Gene3D" id="3.90.180.10">
    <property type="entry name" value="Medium-chain alcohol dehydrogenases, catalytic domain"/>
    <property type="match status" value="1"/>
</dbReference>
<accession>A0A7W6CTD9</accession>
<dbReference type="RefSeq" id="WP_183628860.1">
    <property type="nucleotide sequence ID" value="NZ_JACIDX010000025.1"/>
</dbReference>
<dbReference type="Proteomes" id="UP000548867">
    <property type="component" value="Unassembled WGS sequence"/>
</dbReference>
<dbReference type="EMBL" id="JACIDX010000025">
    <property type="protein sequence ID" value="MBB3957502.1"/>
    <property type="molecule type" value="Genomic_DNA"/>
</dbReference>
<dbReference type="InterPro" id="IPR011032">
    <property type="entry name" value="GroES-like_sf"/>
</dbReference>
<sequence length="335" mass="34548">MTHNPTMLAAIADTANGPFTLRTVARPTTGAGEVLIRVHASGTNPLDTKIHAGEAAHARRPLPAVLGMDVAGVVEQVGAGVTGFAPGDEVYGLIGGVGSLPGTQAQYVAADVRLLAHKPANLTMREAAILPLVVITAWEGLIDRAAIRPGDSVLVQGGAGGVGHVAVQIALAHGARVFATAFAADHDYLRALGATPIDAALDVDLYVAEHTAGRGFDVVYDTGGGALLDASFRAVRRFGHVVSCLGWGTHALAPLSFKQATYSGVFTLHTLLADEGRAHYGEILNAAAAMAEGGHLLPRLDPRTFTMNQIGDAYDAVTGRNGARRAQGKIAITIA</sequence>
<keyword evidence="3" id="KW-1185">Reference proteome</keyword>
<dbReference type="AlphaFoldDB" id="A0A7W6CTD9"/>
<organism evidence="2 3">
    <name type="scientific">Novosphingobium sediminicola</name>
    <dbReference type="NCBI Taxonomy" id="563162"/>
    <lineage>
        <taxon>Bacteria</taxon>
        <taxon>Pseudomonadati</taxon>
        <taxon>Pseudomonadota</taxon>
        <taxon>Alphaproteobacteria</taxon>
        <taxon>Sphingomonadales</taxon>
        <taxon>Sphingomonadaceae</taxon>
        <taxon>Novosphingobium</taxon>
    </lineage>
</organism>
<dbReference type="Gene3D" id="3.40.50.720">
    <property type="entry name" value="NAD(P)-binding Rossmann-like Domain"/>
    <property type="match status" value="1"/>
</dbReference>
<proteinExistence type="predicted"/>
<evidence type="ECO:0000313" key="3">
    <source>
        <dbReference type="Proteomes" id="UP000548867"/>
    </source>
</evidence>
<dbReference type="CDD" id="cd08272">
    <property type="entry name" value="MDR6"/>
    <property type="match status" value="1"/>
</dbReference>
<dbReference type="SUPFAM" id="SSF51735">
    <property type="entry name" value="NAD(P)-binding Rossmann-fold domains"/>
    <property type="match status" value="1"/>
</dbReference>
<dbReference type="Pfam" id="PF08240">
    <property type="entry name" value="ADH_N"/>
    <property type="match status" value="1"/>
</dbReference>
<comment type="caution">
    <text evidence="2">The sequence shown here is derived from an EMBL/GenBank/DDBJ whole genome shotgun (WGS) entry which is preliminary data.</text>
</comment>
<dbReference type="InterPro" id="IPR013154">
    <property type="entry name" value="ADH-like_N"/>
</dbReference>
<evidence type="ECO:0000313" key="2">
    <source>
        <dbReference type="EMBL" id="MBB3957502.1"/>
    </source>
</evidence>
<protein>
    <submittedName>
        <fullName evidence="2">NADPH:quinone reductase-like Zn-dependent oxidoreductase</fullName>
    </submittedName>
</protein>
<dbReference type="InterPro" id="IPR050700">
    <property type="entry name" value="YIM1/Zinc_Alcohol_DH_Fams"/>
</dbReference>
<evidence type="ECO:0000259" key="1">
    <source>
        <dbReference type="SMART" id="SM00829"/>
    </source>
</evidence>
<dbReference type="InterPro" id="IPR020843">
    <property type="entry name" value="ER"/>
</dbReference>
<dbReference type="PANTHER" id="PTHR11695">
    <property type="entry name" value="ALCOHOL DEHYDROGENASE RELATED"/>
    <property type="match status" value="1"/>
</dbReference>
<gene>
    <name evidence="2" type="ORF">GGR38_004476</name>
</gene>
<feature type="domain" description="Enoyl reductase (ER)" evidence="1">
    <location>
        <begin position="17"/>
        <end position="332"/>
    </location>
</feature>
<dbReference type="InterPro" id="IPR036291">
    <property type="entry name" value="NAD(P)-bd_dom_sf"/>
</dbReference>
<reference evidence="2 3" key="1">
    <citation type="submission" date="2020-08" db="EMBL/GenBank/DDBJ databases">
        <title>Genomic Encyclopedia of Type Strains, Phase IV (KMG-IV): sequencing the most valuable type-strain genomes for metagenomic binning, comparative biology and taxonomic classification.</title>
        <authorList>
            <person name="Goeker M."/>
        </authorList>
    </citation>
    <scope>NUCLEOTIDE SEQUENCE [LARGE SCALE GENOMIC DNA]</scope>
    <source>
        <strain evidence="2 3">DSM 27057</strain>
    </source>
</reference>
<dbReference type="GO" id="GO:0016491">
    <property type="term" value="F:oxidoreductase activity"/>
    <property type="evidence" value="ECO:0007669"/>
    <property type="project" value="InterPro"/>
</dbReference>
<name>A0A7W6CTD9_9SPHN</name>
<dbReference type="Pfam" id="PF00107">
    <property type="entry name" value="ADH_zinc_N"/>
    <property type="match status" value="1"/>
</dbReference>
<dbReference type="SUPFAM" id="SSF50129">
    <property type="entry name" value="GroES-like"/>
    <property type="match status" value="1"/>
</dbReference>